<sequence>MRLLFVWFVLLAGCGPADAPVSAPPVARVQPVLSSPATGFDLPALAEHPIDEVVATLRPFLTKDTEPTPADVRAGVVEWAKQFRRDTLTLRVTYDVHTRQVLDFFLASTNGPIPDYGPLLALGHVPARDPRWHIEPLPCRAAQACTWACTWPGTSPRPRQFFSANFFV</sequence>
<dbReference type="RefSeq" id="WP_380204576.1">
    <property type="nucleotide sequence ID" value="NZ_JBHTEK010000001.1"/>
</dbReference>
<keyword evidence="1" id="KW-0732">Signal</keyword>
<evidence type="ECO:0008006" key="4">
    <source>
        <dbReference type="Google" id="ProtNLM"/>
    </source>
</evidence>
<organism evidence="2 3">
    <name type="scientific">Hymenobacter humi</name>
    <dbReference type="NCBI Taxonomy" id="1411620"/>
    <lineage>
        <taxon>Bacteria</taxon>
        <taxon>Pseudomonadati</taxon>
        <taxon>Bacteroidota</taxon>
        <taxon>Cytophagia</taxon>
        <taxon>Cytophagales</taxon>
        <taxon>Hymenobacteraceae</taxon>
        <taxon>Hymenobacter</taxon>
    </lineage>
</organism>
<dbReference type="Proteomes" id="UP001596513">
    <property type="component" value="Unassembled WGS sequence"/>
</dbReference>
<accession>A0ABW2U6H0</accession>
<proteinExistence type="predicted"/>
<evidence type="ECO:0000256" key="1">
    <source>
        <dbReference type="SAM" id="SignalP"/>
    </source>
</evidence>
<protein>
    <recommendedName>
        <fullName evidence="4">DUF3887 domain-containing protein</fullName>
    </recommendedName>
</protein>
<evidence type="ECO:0000313" key="3">
    <source>
        <dbReference type="Proteomes" id="UP001596513"/>
    </source>
</evidence>
<dbReference type="EMBL" id="JBHTEK010000001">
    <property type="protein sequence ID" value="MFC7669060.1"/>
    <property type="molecule type" value="Genomic_DNA"/>
</dbReference>
<keyword evidence="3" id="KW-1185">Reference proteome</keyword>
<name>A0ABW2U6H0_9BACT</name>
<feature type="signal peptide" evidence="1">
    <location>
        <begin position="1"/>
        <end position="19"/>
    </location>
</feature>
<comment type="caution">
    <text evidence="2">The sequence shown here is derived from an EMBL/GenBank/DDBJ whole genome shotgun (WGS) entry which is preliminary data.</text>
</comment>
<reference evidence="3" key="1">
    <citation type="journal article" date="2019" name="Int. J. Syst. Evol. Microbiol.">
        <title>The Global Catalogue of Microorganisms (GCM) 10K type strain sequencing project: providing services to taxonomists for standard genome sequencing and annotation.</title>
        <authorList>
            <consortium name="The Broad Institute Genomics Platform"/>
            <consortium name="The Broad Institute Genome Sequencing Center for Infectious Disease"/>
            <person name="Wu L."/>
            <person name="Ma J."/>
        </authorList>
    </citation>
    <scope>NUCLEOTIDE SEQUENCE [LARGE SCALE GENOMIC DNA]</scope>
    <source>
        <strain evidence="3">JCM 19635</strain>
    </source>
</reference>
<feature type="chain" id="PRO_5047422493" description="DUF3887 domain-containing protein" evidence="1">
    <location>
        <begin position="20"/>
        <end position="168"/>
    </location>
</feature>
<gene>
    <name evidence="2" type="ORF">ACFQT0_18180</name>
</gene>
<evidence type="ECO:0000313" key="2">
    <source>
        <dbReference type="EMBL" id="MFC7669060.1"/>
    </source>
</evidence>